<evidence type="ECO:0000256" key="4">
    <source>
        <dbReference type="ARBA" id="ARBA00022837"/>
    </source>
</evidence>
<dbReference type="PROSITE" id="PS00149">
    <property type="entry name" value="SULFATASE_2"/>
    <property type="match status" value="1"/>
</dbReference>
<evidence type="ECO:0000256" key="2">
    <source>
        <dbReference type="ARBA" id="ARBA00022723"/>
    </source>
</evidence>
<protein>
    <recommendedName>
        <fullName evidence="5">Sulfatase N-terminal domain-containing protein</fullName>
    </recommendedName>
</protein>
<dbReference type="EMBL" id="AFNW01000329">
    <property type="protein sequence ID" value="EKJ69693.1"/>
    <property type="molecule type" value="Genomic_DNA"/>
</dbReference>
<accession>K3VBL1</accession>
<dbReference type="AlphaFoldDB" id="K3VBL1"/>
<dbReference type="Gene3D" id="3.30.1120.10">
    <property type="match status" value="1"/>
</dbReference>
<dbReference type="Gene3D" id="3.40.720.10">
    <property type="entry name" value="Alkaline Phosphatase, subunit A"/>
    <property type="match status" value="2"/>
</dbReference>
<dbReference type="HOGENOM" id="CLU_1023241_0_0_1"/>
<dbReference type="SUPFAM" id="SSF53649">
    <property type="entry name" value="Alkaline phosphatase-like"/>
    <property type="match status" value="1"/>
</dbReference>
<comment type="similarity">
    <text evidence="1">Belongs to the sulfatase family.</text>
</comment>
<evidence type="ECO:0000313" key="7">
    <source>
        <dbReference type="Proteomes" id="UP000007978"/>
    </source>
</evidence>
<sequence>MADDLGFSNYGCYSSEISTPNIDSLTSQAGGIRVTDFHVAATCSPTRSVLTGPGGYLEERVTTLSQLLRHGGYFTSMSGKWHLGPKPEHHPNERGLNTSLALLPDCAHRYGILPYSHTKPVLIAITMLLYEPEYDDPRSEPGKVFETASRAIHVQNGKFLLEGEQGPECAEGNIATDAFCTVMDIIPTILDYAGLQHPNSHAGRPAMPLRGKNWMHVLDRLQKISRSDSICNQDYVVDFKTKCSGAIRRGDWKINLVPAPKGPKCWELFNID</sequence>
<keyword evidence="3" id="KW-0378">Hydrolase</keyword>
<dbReference type="InterPro" id="IPR024607">
    <property type="entry name" value="Sulfatase_CS"/>
</dbReference>
<keyword evidence="4" id="KW-0106">Calcium</keyword>
<gene>
    <name evidence="6" type="ORF">FPSE_10107</name>
</gene>
<dbReference type="PANTHER" id="PTHR42693:SF33">
    <property type="entry name" value="ARYLSULFATASE"/>
    <property type="match status" value="1"/>
</dbReference>
<dbReference type="RefSeq" id="XP_009261499.1">
    <property type="nucleotide sequence ID" value="XM_009263224.1"/>
</dbReference>
<dbReference type="KEGG" id="fpu:FPSE_10107"/>
<evidence type="ECO:0000259" key="5">
    <source>
        <dbReference type="Pfam" id="PF00884"/>
    </source>
</evidence>
<dbReference type="GO" id="GO:0004065">
    <property type="term" value="F:arylsulfatase activity"/>
    <property type="evidence" value="ECO:0007669"/>
    <property type="project" value="TreeGrafter"/>
</dbReference>
<feature type="domain" description="Sulfatase N-terminal" evidence="5">
    <location>
        <begin position="1"/>
        <end position="90"/>
    </location>
</feature>
<proteinExistence type="inferred from homology"/>
<reference evidence="6 7" key="1">
    <citation type="journal article" date="2012" name="PLoS Pathog.">
        <title>Comparative pathogenomics reveals horizontally acquired novel virulence genes in fungi infecting cereal hosts.</title>
        <authorList>
            <person name="Gardiner D.M."/>
            <person name="McDonald M.C."/>
            <person name="Covarelli L."/>
            <person name="Solomon P.S."/>
            <person name="Rusu A.G."/>
            <person name="Marshall M."/>
            <person name="Kazan K."/>
            <person name="Chakraborty S."/>
            <person name="McDonald B.A."/>
            <person name="Manners J.M."/>
        </authorList>
    </citation>
    <scope>NUCLEOTIDE SEQUENCE [LARGE SCALE GENOMIC DNA]</scope>
    <source>
        <strain evidence="6 7">CS3096</strain>
    </source>
</reference>
<dbReference type="InterPro" id="IPR000917">
    <property type="entry name" value="Sulfatase_N"/>
</dbReference>
<keyword evidence="2" id="KW-0479">Metal-binding</keyword>
<keyword evidence="7" id="KW-1185">Reference proteome</keyword>
<name>K3VBL1_FUSPC</name>
<dbReference type="PANTHER" id="PTHR42693">
    <property type="entry name" value="ARYLSULFATASE FAMILY MEMBER"/>
    <property type="match status" value="1"/>
</dbReference>
<dbReference type="InterPro" id="IPR017850">
    <property type="entry name" value="Alkaline_phosphatase_core_sf"/>
</dbReference>
<evidence type="ECO:0000313" key="6">
    <source>
        <dbReference type="EMBL" id="EKJ69693.1"/>
    </source>
</evidence>
<comment type="caution">
    <text evidence="6">The sequence shown here is derived from an EMBL/GenBank/DDBJ whole genome shotgun (WGS) entry which is preliminary data.</text>
</comment>
<dbReference type="OrthoDB" id="103349at2759"/>
<dbReference type="Proteomes" id="UP000007978">
    <property type="component" value="Chromosome 4"/>
</dbReference>
<organism evidence="6 7">
    <name type="scientific">Fusarium pseudograminearum (strain CS3096)</name>
    <name type="common">Wheat and barley crown-rot fungus</name>
    <dbReference type="NCBI Taxonomy" id="1028729"/>
    <lineage>
        <taxon>Eukaryota</taxon>
        <taxon>Fungi</taxon>
        <taxon>Dikarya</taxon>
        <taxon>Ascomycota</taxon>
        <taxon>Pezizomycotina</taxon>
        <taxon>Sordariomycetes</taxon>
        <taxon>Hypocreomycetidae</taxon>
        <taxon>Hypocreales</taxon>
        <taxon>Nectriaceae</taxon>
        <taxon>Fusarium</taxon>
    </lineage>
</organism>
<evidence type="ECO:0000256" key="3">
    <source>
        <dbReference type="ARBA" id="ARBA00022801"/>
    </source>
</evidence>
<dbReference type="GeneID" id="20368724"/>
<evidence type="ECO:0000256" key="1">
    <source>
        <dbReference type="ARBA" id="ARBA00008779"/>
    </source>
</evidence>
<dbReference type="eggNOG" id="KOG3867">
    <property type="taxonomic scope" value="Eukaryota"/>
</dbReference>
<dbReference type="InterPro" id="IPR050738">
    <property type="entry name" value="Sulfatase"/>
</dbReference>
<dbReference type="GO" id="GO:0046872">
    <property type="term" value="F:metal ion binding"/>
    <property type="evidence" value="ECO:0007669"/>
    <property type="project" value="UniProtKB-KW"/>
</dbReference>
<dbReference type="Pfam" id="PF00884">
    <property type="entry name" value="Sulfatase"/>
    <property type="match status" value="1"/>
</dbReference>